<evidence type="ECO:0000313" key="3">
    <source>
        <dbReference type="Proteomes" id="UP001549037"/>
    </source>
</evidence>
<evidence type="ECO:0008006" key="4">
    <source>
        <dbReference type="Google" id="ProtNLM"/>
    </source>
</evidence>
<keyword evidence="1" id="KW-0677">Repeat</keyword>
<keyword evidence="3" id="KW-1185">Reference proteome</keyword>
<dbReference type="InterPro" id="IPR003409">
    <property type="entry name" value="MORN"/>
</dbReference>
<protein>
    <recommendedName>
        <fullName evidence="4">MORN repeat protein</fullName>
    </recommendedName>
</protein>
<dbReference type="PANTHER" id="PTHR43215:SF14">
    <property type="entry name" value="RADIAL SPOKE HEAD 1 HOMOLOG"/>
    <property type="match status" value="1"/>
</dbReference>
<dbReference type="EMBL" id="JBEPLN010000027">
    <property type="protein sequence ID" value="MET3634807.1"/>
    <property type="molecule type" value="Genomic_DNA"/>
</dbReference>
<proteinExistence type="predicted"/>
<gene>
    <name evidence="2" type="ORF">ABID28_001467</name>
</gene>
<sequence length="124" mass="13658">MKQRFLKSLLELGCIFGILGAAIFSLGQTPKKTSLTLDQGKIHYTGYVQDDRLNGQGSLVYDTGDRYEGNFSHGSFDGKGTFTSAAGWSYQGDFKKGQAHGQGKLTLEDGRVFEGKFKQGMYQK</sequence>
<dbReference type="RefSeq" id="WP_354369469.1">
    <property type="nucleotide sequence ID" value="NZ_JBEPLN010000027.1"/>
</dbReference>
<accession>A0ABV2JGB6</accession>
<dbReference type="Pfam" id="PF02493">
    <property type="entry name" value="MORN"/>
    <property type="match status" value="3"/>
</dbReference>
<evidence type="ECO:0000313" key="2">
    <source>
        <dbReference type="EMBL" id="MET3634807.1"/>
    </source>
</evidence>
<dbReference type="Proteomes" id="UP001549037">
    <property type="component" value="Unassembled WGS sequence"/>
</dbReference>
<dbReference type="PANTHER" id="PTHR43215">
    <property type="entry name" value="RADIAL SPOKE HEAD 1 HOMOLOG"/>
    <property type="match status" value="1"/>
</dbReference>
<dbReference type="Gene3D" id="2.20.110.10">
    <property type="entry name" value="Histone H3 K4-specific methyltransferase SET7/9 N-terminal domain"/>
    <property type="match status" value="2"/>
</dbReference>
<dbReference type="SUPFAM" id="SSF82185">
    <property type="entry name" value="Histone H3 K4-specific methyltransferase SET7/9 N-terminal domain"/>
    <property type="match status" value="1"/>
</dbReference>
<name>A0ABV2JGB6_9STRE</name>
<dbReference type="SMART" id="SM00698">
    <property type="entry name" value="MORN"/>
    <property type="match status" value="2"/>
</dbReference>
<evidence type="ECO:0000256" key="1">
    <source>
        <dbReference type="ARBA" id="ARBA00022737"/>
    </source>
</evidence>
<comment type="caution">
    <text evidence="2">The sequence shown here is derived from an EMBL/GenBank/DDBJ whole genome shotgun (WGS) entry which is preliminary data.</text>
</comment>
<reference evidence="2 3" key="1">
    <citation type="submission" date="2024-06" db="EMBL/GenBank/DDBJ databases">
        <title>Genomic Encyclopedia of Type Strains, Phase IV (KMG-IV): sequencing the most valuable type-strain genomes for metagenomic binning, comparative biology and taxonomic classification.</title>
        <authorList>
            <person name="Goeker M."/>
        </authorList>
    </citation>
    <scope>NUCLEOTIDE SEQUENCE [LARGE SCALE GENOMIC DNA]</scope>
    <source>
        <strain evidence="2 3">DSM 28302</strain>
    </source>
</reference>
<organism evidence="2 3">
    <name type="scientific">Streptococcus porcorum</name>
    <dbReference type="NCBI Taxonomy" id="701526"/>
    <lineage>
        <taxon>Bacteria</taxon>
        <taxon>Bacillati</taxon>
        <taxon>Bacillota</taxon>
        <taxon>Bacilli</taxon>
        <taxon>Lactobacillales</taxon>
        <taxon>Streptococcaceae</taxon>
        <taxon>Streptococcus</taxon>
    </lineage>
</organism>